<feature type="region of interest" description="Disordered" evidence="4">
    <location>
        <begin position="1"/>
        <end position="22"/>
    </location>
</feature>
<dbReference type="Pfam" id="PF25390">
    <property type="entry name" value="WD40_RLD"/>
    <property type="match status" value="1"/>
</dbReference>
<feature type="compositionally biased region" description="Polar residues" evidence="4">
    <location>
        <begin position="1903"/>
        <end position="1912"/>
    </location>
</feature>
<dbReference type="PANTHER" id="PTHR13382">
    <property type="entry name" value="MITOCHONDRIAL ATP SYNTHASE COUPLING FACTOR B"/>
    <property type="match status" value="1"/>
</dbReference>
<dbReference type="SMART" id="SM00015">
    <property type="entry name" value="IQ"/>
    <property type="match status" value="10"/>
</dbReference>
<dbReference type="GO" id="GO:0005737">
    <property type="term" value="C:cytoplasm"/>
    <property type="evidence" value="ECO:0007669"/>
    <property type="project" value="TreeGrafter"/>
</dbReference>
<feature type="repeat" description="RCC1" evidence="3">
    <location>
        <begin position="402"/>
        <end position="459"/>
    </location>
</feature>
<dbReference type="SMART" id="SM00367">
    <property type="entry name" value="LRR_CC"/>
    <property type="match status" value="14"/>
</dbReference>
<feature type="domain" description="RCC1-like" evidence="7">
    <location>
        <begin position="326"/>
        <end position="640"/>
    </location>
</feature>
<dbReference type="PANTHER" id="PTHR13382:SF69">
    <property type="entry name" value="FI18408P1"/>
    <property type="match status" value="1"/>
</dbReference>
<dbReference type="Proteomes" id="UP000440732">
    <property type="component" value="Unassembled WGS sequence"/>
</dbReference>
<feature type="repeat" description="RCC1" evidence="3">
    <location>
        <begin position="343"/>
        <end position="401"/>
    </location>
</feature>
<evidence type="ECO:0000313" key="9">
    <source>
        <dbReference type="Proteomes" id="UP000440732"/>
    </source>
</evidence>
<evidence type="ECO:0000256" key="3">
    <source>
        <dbReference type="PROSITE-ProRule" id="PRU00235"/>
    </source>
</evidence>
<dbReference type="EMBL" id="QXGA01000751">
    <property type="protein sequence ID" value="KAE9141871.1"/>
    <property type="molecule type" value="Genomic_DNA"/>
</dbReference>
<proteinExistence type="predicted"/>
<protein>
    <recommendedName>
        <fullName evidence="10">B box-type domain-containing protein</fullName>
    </recommendedName>
</protein>
<feature type="domain" description="F-box/LRR-repeat protein 15-like leucin rich repeat" evidence="6">
    <location>
        <begin position="876"/>
        <end position="1051"/>
    </location>
</feature>
<keyword evidence="5" id="KW-0812">Transmembrane</keyword>
<dbReference type="InterPro" id="IPR000048">
    <property type="entry name" value="IQ_motif_EF-hand-BS"/>
</dbReference>
<gene>
    <name evidence="8" type="ORF">PF006_g12974</name>
</gene>
<keyword evidence="5" id="KW-0472">Membrane</keyword>
<dbReference type="SUPFAM" id="SSF50985">
    <property type="entry name" value="RCC1/BLIP-II"/>
    <property type="match status" value="1"/>
</dbReference>
<feature type="repeat" description="RCC1" evidence="3">
    <location>
        <begin position="588"/>
        <end position="640"/>
    </location>
</feature>
<evidence type="ECO:0000256" key="2">
    <source>
        <dbReference type="ARBA" id="ARBA00022786"/>
    </source>
</evidence>
<feature type="domain" description="F-box/LRR-repeat protein 15-like leucin rich repeat" evidence="6">
    <location>
        <begin position="1095"/>
        <end position="1314"/>
    </location>
</feature>
<feature type="repeat" description="RCC1" evidence="3">
    <location>
        <begin position="525"/>
        <end position="587"/>
    </location>
</feature>
<dbReference type="Gene3D" id="3.80.10.10">
    <property type="entry name" value="Ribonuclease Inhibitor"/>
    <property type="match status" value="3"/>
</dbReference>
<dbReference type="InterPro" id="IPR032675">
    <property type="entry name" value="LRR_dom_sf"/>
</dbReference>
<sequence>MPNSGNRNGGQLSVASSSMSSTKPKNYGLLVRRAGLTPGVASVVFLPATVSVAVGGMAAFYSVVLRCSTAPEQVVTVAPVNLPSGLRVFPTMHIFTQENWFEPQFFRVAAVNGGVFEELRGSAAVIEHTTSSLDPRFHGRRVLHLPSAVQAHVNPRDGYCLFATGKSAAFASQKTQFSLQSKPKHSLTVHEFTEVELRRSVLGSRPLVARCSILIPMAPGAMEALAAVEAANQATAFAQSRRKLSTTVAVVKAMTATANLEEPTTAARVSQDHNNALVRLTSHGDKTLALYHDGEMLVLGSSEISCSSTRNSRRDSGTDAALSRMLLDVACGDHHVVGASEQGYLLTWGDVCETRPRNALVSGDVEAASAMEFPKVVHSLLHKRIVQVACGASHSFALAEDGDVFSWGVGRSGALGHGLNAVEQTFDTVSTPMEVLTLKGRRVVQIACGDMHSAALLASGELLTCGQRDHGRLGRQSDIITRNSQRADGGECSSWFSPVVFPQQGVKCTYVACGAAHTLVIGGPHELYAFGLNSSGQLGVGDCRDRFTPTRVTYFDAVSHSHGVTLPALTIASVVAGALHSLASSPDGRLFAWGNDEMGQCGLSSCPQIYTLPHLVTSLVGLRVTQIAAGEAHSAVLTSHAHRHLETLERTQPTQYAQLGEHYENAVKDDAERRAHVLERAKRQQLDRVIAARRRKPPLDPATEAITKMLLLQSLIDQDAAMDVQLAVHRRPQTARAAFNRSGAQLILPNGPKQAASNTSGSTMTDVPLQLLQGARVDLRRWSVIVSDRTLRRIAAHNHRISSANRKAQKLQGLLAGQRQSSFLLRTEEVEALSSSYLDARNQPTESLLLTGAETITDAGVASIALAVPKLKELTIAGAVRVTDASLRVVGEYCPSLERLDFSALSGMRGAGLAALVDHCGASLTHLSLADCPQLGDWVLRRCLYACPKLTHLNLSRCPQVGDALIETLAAQCPLLRKLELSGCLQVSDRGVVRIARSSPNLEYVALDRPIGVRGGEQLTDSSCSALGEYCPSLRFVSLAGNSALTDAGVQWMASRCAQLTRLDLTGAIGLTDATCAALGAGCPELRVLRINGVKGISDVGLRLLAAGCAKLELLHAANLYLVSDGSNRDFGLEGLRAIASRCPELQDLNLSGCFQLQERALVAIGASCPALRRLSLQACPDVTFAAVTAVLKGCKKLTRLDISGVRRCDDRMLRAIAKYGAAITQLAVAGCDRVGDAGLRYLAGARADQLELLDFTGCRLVTDAGINALCDAFQRPKLAHLVLEDCPLVTQDPIARLAFACPQLLTLSVHGCRVSARVLQSLSSSWPFGELHLPPSGTQAGSNTPVGIFPAPRAKDRRFVAEFCTLWTAAATIQNLYRARVARRHALSRREVAFRNAVVRKLQSIWRGRQARREASILKMKFSHREYCATLIQRRYRATRQARRVENEMRDSHEKQLLVAATLVQQRFRATRAGREARRIVARRRREFARETQAAVKVQRHFRRRVQRNKLRLMQAKKLACSRRERAASIQIQRRYRGRRGRRQAFDLREEQRLFFELQQRCAVRVQAQFRRVRALREVARRRNAITDCELAATKLQTLFRARRGRETAGLLALVKQRREQDVAARRLQRHWRARHDRLALVMVAEARRIRNQQRSDAATVLQRAIRTFLLRRRARNIVRELLEVQQRAEEMKRWASTLVQSYWRRRQAHHRVREERKIQRTRWKQLVDTYNQHGAGYGAPFFYNQVNGEIRWRLPRDLLSLTVRPTCAQCETPDSASFECSTCSEFFCDHCDVVVHGGGKRRLHNKRKLFDFYGRRRDYGDGEFPSIWPSEILQDAARGYDFEKLVPRDSYQDMLWEISRFVPVSTGNWDDELAAAKAAEAATSPAVALAFATMLSESASAKPNNTSTIDTDSDGLGRPSGPKHHLLYREQDFDENGGSLWESFYDYGQEEYRYYHRISKRVVTQLPGQAQQ</sequence>
<dbReference type="InterPro" id="IPR000408">
    <property type="entry name" value="Reg_chr_condens"/>
</dbReference>
<organism evidence="8 9">
    <name type="scientific">Phytophthora fragariae</name>
    <dbReference type="NCBI Taxonomy" id="53985"/>
    <lineage>
        <taxon>Eukaryota</taxon>
        <taxon>Sar</taxon>
        <taxon>Stramenopiles</taxon>
        <taxon>Oomycota</taxon>
        <taxon>Peronosporomycetes</taxon>
        <taxon>Peronosporales</taxon>
        <taxon>Peronosporaceae</taxon>
        <taxon>Phytophthora</taxon>
    </lineage>
</organism>
<dbReference type="Pfam" id="PF25372">
    <property type="entry name" value="DUF7885"/>
    <property type="match status" value="2"/>
</dbReference>
<dbReference type="InterPro" id="IPR058923">
    <property type="entry name" value="RCC1-like_dom"/>
</dbReference>
<name>A0A6A3U483_9STRA</name>
<evidence type="ECO:0008006" key="10">
    <source>
        <dbReference type="Google" id="ProtNLM"/>
    </source>
</evidence>
<feature type="region of interest" description="Disordered" evidence="4">
    <location>
        <begin position="1903"/>
        <end position="1926"/>
    </location>
</feature>
<accession>A0A6A3U483</accession>
<dbReference type="PROSITE" id="PS50012">
    <property type="entry name" value="RCC1_3"/>
    <property type="match status" value="5"/>
</dbReference>
<dbReference type="InterPro" id="IPR057207">
    <property type="entry name" value="FBXL15_LRR"/>
</dbReference>
<dbReference type="InterPro" id="IPR009091">
    <property type="entry name" value="RCC1/BLIP-II"/>
</dbReference>
<evidence type="ECO:0000256" key="5">
    <source>
        <dbReference type="SAM" id="Phobius"/>
    </source>
</evidence>
<feature type="repeat" description="RCC1" evidence="3">
    <location>
        <begin position="460"/>
        <end position="524"/>
    </location>
</feature>
<keyword evidence="5" id="KW-1133">Transmembrane helix</keyword>
<dbReference type="InterPro" id="IPR006553">
    <property type="entry name" value="Leu-rich_rpt_Cys-con_subtyp"/>
</dbReference>
<evidence type="ECO:0000259" key="6">
    <source>
        <dbReference type="Pfam" id="PF25372"/>
    </source>
</evidence>
<keyword evidence="2" id="KW-0833">Ubl conjugation pathway</keyword>
<dbReference type="InterPro" id="IPR050648">
    <property type="entry name" value="F-box_LRR-repeat"/>
</dbReference>
<feature type="transmembrane region" description="Helical" evidence="5">
    <location>
        <begin position="40"/>
        <end position="64"/>
    </location>
</feature>
<evidence type="ECO:0000256" key="1">
    <source>
        <dbReference type="ARBA" id="ARBA00022737"/>
    </source>
</evidence>
<evidence type="ECO:0000256" key="4">
    <source>
        <dbReference type="SAM" id="MobiDB-lite"/>
    </source>
</evidence>
<dbReference type="PROSITE" id="PS50096">
    <property type="entry name" value="IQ"/>
    <property type="match status" value="4"/>
</dbReference>
<dbReference type="PRINTS" id="PR00633">
    <property type="entry name" value="RCCNDNSATION"/>
</dbReference>
<comment type="caution">
    <text evidence="8">The sequence shown here is derived from an EMBL/GenBank/DDBJ whole genome shotgun (WGS) entry which is preliminary data.</text>
</comment>
<evidence type="ECO:0000313" key="8">
    <source>
        <dbReference type="EMBL" id="KAE9141871.1"/>
    </source>
</evidence>
<reference evidence="8 9" key="1">
    <citation type="submission" date="2018-08" db="EMBL/GenBank/DDBJ databases">
        <title>Genomic investigation of the strawberry pathogen Phytophthora fragariae indicates pathogenicity is determined by transcriptional variation in three key races.</title>
        <authorList>
            <person name="Adams T.M."/>
            <person name="Armitage A.D."/>
            <person name="Sobczyk M.K."/>
            <person name="Bates H.J."/>
            <person name="Dunwell J.M."/>
            <person name="Nellist C.F."/>
            <person name="Harrison R.J."/>
        </authorList>
    </citation>
    <scope>NUCLEOTIDE SEQUENCE [LARGE SCALE GENOMIC DNA]</scope>
    <source>
        <strain evidence="8 9">NOV-5</strain>
    </source>
</reference>
<dbReference type="Gene3D" id="2.130.10.30">
    <property type="entry name" value="Regulator of chromosome condensation 1/beta-lactamase-inhibitor protein II"/>
    <property type="match status" value="2"/>
</dbReference>
<dbReference type="PROSITE" id="PS00626">
    <property type="entry name" value="RCC1_2"/>
    <property type="match status" value="2"/>
</dbReference>
<keyword evidence="1" id="KW-0677">Repeat</keyword>
<dbReference type="SUPFAM" id="SSF52047">
    <property type="entry name" value="RNI-like"/>
    <property type="match status" value="2"/>
</dbReference>
<evidence type="ECO:0000259" key="7">
    <source>
        <dbReference type="Pfam" id="PF25390"/>
    </source>
</evidence>